<dbReference type="Gene3D" id="1.10.155.10">
    <property type="entry name" value="Chemotaxis receptor methyltransferase CheR, N-terminal domain"/>
    <property type="match status" value="1"/>
</dbReference>
<dbReference type="InterPro" id="IPR000780">
    <property type="entry name" value="CheR_MeTrfase"/>
</dbReference>
<dbReference type="EMBL" id="CP104003">
    <property type="protein sequence ID" value="UWM52989.1"/>
    <property type="molecule type" value="Genomic_DNA"/>
</dbReference>
<accession>A0A9E7R0C8</accession>
<feature type="domain" description="CheR-type methyltransferase" evidence="6">
    <location>
        <begin position="3"/>
        <end position="272"/>
    </location>
</feature>
<evidence type="ECO:0000256" key="3">
    <source>
        <dbReference type="ARBA" id="ARBA00022603"/>
    </source>
</evidence>
<dbReference type="SUPFAM" id="SSF53335">
    <property type="entry name" value="S-adenosyl-L-methionine-dependent methyltransferases"/>
    <property type="match status" value="1"/>
</dbReference>
<evidence type="ECO:0000256" key="5">
    <source>
        <dbReference type="ARBA" id="ARBA00022691"/>
    </source>
</evidence>
<dbReference type="RefSeq" id="WP_260591984.1">
    <property type="nucleotide sequence ID" value="NZ_CP104003.1"/>
</dbReference>
<name>A0A9E7R0C8_9EURY</name>
<dbReference type="PANTHER" id="PTHR24422">
    <property type="entry name" value="CHEMOTAXIS PROTEIN METHYLTRANSFERASE"/>
    <property type="match status" value="1"/>
</dbReference>
<dbReference type="PRINTS" id="PR00996">
    <property type="entry name" value="CHERMTFRASE"/>
</dbReference>
<evidence type="ECO:0000256" key="4">
    <source>
        <dbReference type="ARBA" id="ARBA00022679"/>
    </source>
</evidence>
<dbReference type="GO" id="GO:0032259">
    <property type="term" value="P:methylation"/>
    <property type="evidence" value="ECO:0007669"/>
    <property type="project" value="UniProtKB-KW"/>
</dbReference>
<organism evidence="7 8">
    <name type="scientific">Salinirubellus salinus</name>
    <dbReference type="NCBI Taxonomy" id="1364945"/>
    <lineage>
        <taxon>Archaea</taxon>
        <taxon>Methanobacteriati</taxon>
        <taxon>Methanobacteriota</taxon>
        <taxon>Stenosarchaea group</taxon>
        <taxon>Halobacteria</taxon>
        <taxon>Halobacteriales</taxon>
        <taxon>Natronomonadaceae</taxon>
        <taxon>Salinirubellus</taxon>
    </lineage>
</organism>
<keyword evidence="4" id="KW-0808">Transferase</keyword>
<dbReference type="SMART" id="SM00138">
    <property type="entry name" value="MeTrc"/>
    <property type="match status" value="1"/>
</dbReference>
<dbReference type="KEGG" id="ssai:N0B31_12600"/>
<evidence type="ECO:0000256" key="1">
    <source>
        <dbReference type="ARBA" id="ARBA00001541"/>
    </source>
</evidence>
<dbReference type="Proteomes" id="UP001057580">
    <property type="component" value="Chromosome"/>
</dbReference>
<keyword evidence="8" id="KW-1185">Reference proteome</keyword>
<dbReference type="PROSITE" id="PS50123">
    <property type="entry name" value="CHER"/>
    <property type="match status" value="1"/>
</dbReference>
<dbReference type="AlphaFoldDB" id="A0A9E7R0C8"/>
<proteinExistence type="predicted"/>
<evidence type="ECO:0000256" key="2">
    <source>
        <dbReference type="ARBA" id="ARBA00012534"/>
    </source>
</evidence>
<gene>
    <name evidence="7" type="ORF">N0B31_12600</name>
</gene>
<sequence>MSGSRTESSEADPAFQRLLRDVERDLGFRTSSYNDAYLRRRVEARMRRRGVEGYEAYGRLLDDEADEREALLDALSVNVTSFFRNPEVWAVVREVLREVDGRVRIWSAASSDGREAYSMAMLAFLDPAIDERRVDIVGTDIDRGILRRAREGRYRRSGTDDPVEQLTAVDGATEYVTVTDDAVVVDDRVRDLVTFRRHDLTDGEPAGEFDLVVCRNLFIYIEERAKARMVSTLLAGLAPGGHLVVGLTETLPPDCRDAFEAVDRRRRVYRQRG</sequence>
<dbReference type="InterPro" id="IPR022642">
    <property type="entry name" value="CheR_C"/>
</dbReference>
<dbReference type="GeneID" id="74943276"/>
<evidence type="ECO:0000313" key="7">
    <source>
        <dbReference type="EMBL" id="UWM52989.1"/>
    </source>
</evidence>
<dbReference type="GO" id="GO:0008983">
    <property type="term" value="F:protein-glutamate O-methyltransferase activity"/>
    <property type="evidence" value="ECO:0007669"/>
    <property type="project" value="UniProtKB-EC"/>
</dbReference>
<dbReference type="InterPro" id="IPR029063">
    <property type="entry name" value="SAM-dependent_MTases_sf"/>
</dbReference>
<dbReference type="PANTHER" id="PTHR24422:SF10">
    <property type="entry name" value="CHEMOTAXIS PROTEIN METHYLTRANSFERASE 2"/>
    <property type="match status" value="1"/>
</dbReference>
<dbReference type="InterPro" id="IPR022641">
    <property type="entry name" value="CheR_N"/>
</dbReference>
<dbReference type="InterPro" id="IPR050903">
    <property type="entry name" value="Bact_Chemotaxis_MeTrfase"/>
</dbReference>
<dbReference type="Pfam" id="PF03705">
    <property type="entry name" value="CheR_N"/>
    <property type="match status" value="1"/>
</dbReference>
<dbReference type="EC" id="2.1.1.80" evidence="2"/>
<dbReference type="Gene3D" id="3.40.50.150">
    <property type="entry name" value="Vaccinia Virus protein VP39"/>
    <property type="match status" value="1"/>
</dbReference>
<comment type="catalytic activity">
    <reaction evidence="1">
        <text>L-glutamyl-[protein] + S-adenosyl-L-methionine = [protein]-L-glutamate 5-O-methyl ester + S-adenosyl-L-homocysteine</text>
        <dbReference type="Rhea" id="RHEA:24452"/>
        <dbReference type="Rhea" id="RHEA-COMP:10208"/>
        <dbReference type="Rhea" id="RHEA-COMP:10311"/>
        <dbReference type="ChEBI" id="CHEBI:29973"/>
        <dbReference type="ChEBI" id="CHEBI:57856"/>
        <dbReference type="ChEBI" id="CHEBI:59789"/>
        <dbReference type="ChEBI" id="CHEBI:82795"/>
        <dbReference type="EC" id="2.1.1.80"/>
    </reaction>
</comment>
<keyword evidence="3" id="KW-0489">Methyltransferase</keyword>
<dbReference type="Pfam" id="PF01739">
    <property type="entry name" value="CheR"/>
    <property type="match status" value="1"/>
</dbReference>
<reference evidence="7" key="1">
    <citation type="submission" date="2022-09" db="EMBL/GenBank/DDBJ databases">
        <title>Diverse halophilic archaea isolated from saline environments.</title>
        <authorList>
            <person name="Cui H.-L."/>
        </authorList>
    </citation>
    <scope>NUCLEOTIDE SEQUENCE</scope>
    <source>
        <strain evidence="7">ZS-35-S2</strain>
    </source>
</reference>
<protein>
    <recommendedName>
        <fullName evidence="2">protein-glutamate O-methyltransferase</fullName>
        <ecNumber evidence="2">2.1.1.80</ecNumber>
    </recommendedName>
</protein>
<dbReference type="SUPFAM" id="SSF47757">
    <property type="entry name" value="Chemotaxis receptor methyltransferase CheR, N-terminal domain"/>
    <property type="match status" value="1"/>
</dbReference>
<evidence type="ECO:0000313" key="8">
    <source>
        <dbReference type="Proteomes" id="UP001057580"/>
    </source>
</evidence>
<dbReference type="InterPro" id="IPR036804">
    <property type="entry name" value="CheR_N_sf"/>
</dbReference>
<keyword evidence="5" id="KW-0949">S-adenosyl-L-methionine</keyword>
<evidence type="ECO:0000259" key="6">
    <source>
        <dbReference type="PROSITE" id="PS50123"/>
    </source>
</evidence>